<keyword evidence="1 6" id="KW-0963">Cytoplasm</keyword>
<proteinExistence type="inferred from homology"/>
<dbReference type="EMBL" id="BJXW01000012">
    <property type="protein sequence ID" value="GEN30988.1"/>
    <property type="molecule type" value="Genomic_DNA"/>
</dbReference>
<keyword evidence="5 6" id="KW-0234">DNA repair</keyword>
<dbReference type="Pfam" id="PF01330">
    <property type="entry name" value="RuvA_N"/>
    <property type="match status" value="1"/>
</dbReference>
<dbReference type="Pfam" id="PF07499">
    <property type="entry name" value="RuvA_C"/>
    <property type="match status" value="1"/>
</dbReference>
<dbReference type="SUPFAM" id="SSF47781">
    <property type="entry name" value="RuvA domain 2-like"/>
    <property type="match status" value="1"/>
</dbReference>
<evidence type="ECO:0000256" key="2">
    <source>
        <dbReference type="ARBA" id="ARBA00022763"/>
    </source>
</evidence>
<dbReference type="GO" id="GO:0009379">
    <property type="term" value="C:Holliday junction helicase complex"/>
    <property type="evidence" value="ECO:0007669"/>
    <property type="project" value="InterPro"/>
</dbReference>
<comment type="domain">
    <text evidence="6">Has three domains with a flexible linker between the domains II and III and assumes an 'L' shape. Domain III is highly mobile and contacts RuvB.</text>
</comment>
<feature type="domain" description="Holliday junction DNA helicase RuvA C-terminal" evidence="8">
    <location>
        <begin position="154"/>
        <end position="195"/>
    </location>
</feature>
<evidence type="ECO:0000256" key="4">
    <source>
        <dbReference type="ARBA" id="ARBA00023172"/>
    </source>
</evidence>
<evidence type="ECO:0000313" key="10">
    <source>
        <dbReference type="Proteomes" id="UP000321491"/>
    </source>
</evidence>
<dbReference type="InterPro" id="IPR010994">
    <property type="entry name" value="RuvA_2-like"/>
</dbReference>
<dbReference type="InterPro" id="IPR011114">
    <property type="entry name" value="RuvA_C"/>
</dbReference>
<gene>
    <name evidence="6 9" type="primary">ruvA</name>
    <name evidence="9" type="ORF">CQU01_12260</name>
</gene>
<dbReference type="SUPFAM" id="SSF50249">
    <property type="entry name" value="Nucleic acid-binding proteins"/>
    <property type="match status" value="1"/>
</dbReference>
<dbReference type="NCBIfam" id="TIGR00084">
    <property type="entry name" value="ruvA"/>
    <property type="match status" value="1"/>
</dbReference>
<keyword evidence="10" id="KW-1185">Reference proteome</keyword>
<dbReference type="SUPFAM" id="SSF46929">
    <property type="entry name" value="DNA helicase RuvA subunit, C-terminal domain"/>
    <property type="match status" value="1"/>
</dbReference>
<evidence type="ECO:0000256" key="1">
    <source>
        <dbReference type="ARBA" id="ARBA00022490"/>
    </source>
</evidence>
<evidence type="ECO:0000256" key="6">
    <source>
        <dbReference type="HAMAP-Rule" id="MF_00031"/>
    </source>
</evidence>
<dbReference type="InterPro" id="IPR012340">
    <property type="entry name" value="NA-bd_OB-fold"/>
</dbReference>
<dbReference type="InterPro" id="IPR036267">
    <property type="entry name" value="RuvA_C_sf"/>
</dbReference>
<evidence type="ECO:0000256" key="5">
    <source>
        <dbReference type="ARBA" id="ARBA00023204"/>
    </source>
</evidence>
<dbReference type="RefSeq" id="WP_146936775.1">
    <property type="nucleotide sequence ID" value="NZ_BJXW01000012.1"/>
</dbReference>
<keyword evidence="9" id="KW-0067">ATP-binding</keyword>
<dbReference type="Gene3D" id="1.10.8.10">
    <property type="entry name" value="DNA helicase RuvA subunit, C-terminal domain"/>
    <property type="match status" value="1"/>
</dbReference>
<keyword evidence="4 6" id="KW-0233">DNA recombination</keyword>
<dbReference type="CDD" id="cd14332">
    <property type="entry name" value="UBA_RuvA_C"/>
    <property type="match status" value="1"/>
</dbReference>
<evidence type="ECO:0000256" key="3">
    <source>
        <dbReference type="ARBA" id="ARBA00023125"/>
    </source>
</evidence>
<keyword evidence="9" id="KW-0547">Nucleotide-binding</keyword>
<keyword evidence="2 6" id="KW-0227">DNA damage</keyword>
<organism evidence="9 10">
    <name type="scientific">Cerasibacillus quisquiliarum</name>
    <dbReference type="NCBI Taxonomy" id="227865"/>
    <lineage>
        <taxon>Bacteria</taxon>
        <taxon>Bacillati</taxon>
        <taxon>Bacillota</taxon>
        <taxon>Bacilli</taxon>
        <taxon>Bacillales</taxon>
        <taxon>Bacillaceae</taxon>
        <taxon>Cerasibacillus</taxon>
    </lineage>
</organism>
<protein>
    <recommendedName>
        <fullName evidence="6">Holliday junction branch migration complex subunit RuvA</fullName>
    </recommendedName>
</protein>
<dbReference type="GO" id="GO:0006281">
    <property type="term" value="P:DNA repair"/>
    <property type="evidence" value="ECO:0007669"/>
    <property type="project" value="UniProtKB-UniRule"/>
</dbReference>
<dbReference type="GO" id="GO:0000400">
    <property type="term" value="F:four-way junction DNA binding"/>
    <property type="evidence" value="ECO:0007669"/>
    <property type="project" value="UniProtKB-UniRule"/>
</dbReference>
<dbReference type="Proteomes" id="UP000321491">
    <property type="component" value="Unassembled WGS sequence"/>
</dbReference>
<dbReference type="Gene3D" id="1.10.150.20">
    <property type="entry name" value="5' to 3' exonuclease, C-terminal subdomain"/>
    <property type="match status" value="1"/>
</dbReference>
<feature type="domain" description="DNA helicase Holliday junction RuvA type" evidence="7">
    <location>
        <begin position="1"/>
        <end position="61"/>
    </location>
</feature>
<reference evidence="9 10" key="1">
    <citation type="submission" date="2019-07" db="EMBL/GenBank/DDBJ databases">
        <title>Whole genome shotgun sequence of Cerasibacillus quisquiliarum NBRC 102429.</title>
        <authorList>
            <person name="Hosoyama A."/>
            <person name="Uohara A."/>
            <person name="Ohji S."/>
            <person name="Ichikawa N."/>
        </authorList>
    </citation>
    <scope>NUCLEOTIDE SEQUENCE [LARGE SCALE GENOMIC DNA]</scope>
    <source>
        <strain evidence="9 10">NBRC 102429</strain>
    </source>
</reference>
<comment type="similarity">
    <text evidence="6">Belongs to the RuvA family.</text>
</comment>
<dbReference type="GO" id="GO:0005524">
    <property type="term" value="F:ATP binding"/>
    <property type="evidence" value="ECO:0007669"/>
    <property type="project" value="InterPro"/>
</dbReference>
<keyword evidence="3 6" id="KW-0238">DNA-binding</keyword>
<dbReference type="GO" id="GO:0009378">
    <property type="term" value="F:four-way junction helicase activity"/>
    <property type="evidence" value="ECO:0007669"/>
    <property type="project" value="InterPro"/>
</dbReference>
<feature type="region of interest" description="Domain III" evidence="6">
    <location>
        <begin position="151"/>
        <end position="201"/>
    </location>
</feature>
<dbReference type="GO" id="GO:0006310">
    <property type="term" value="P:DNA recombination"/>
    <property type="evidence" value="ECO:0007669"/>
    <property type="project" value="UniProtKB-UniRule"/>
</dbReference>
<comment type="subcellular location">
    <subcellularLocation>
        <location evidence="6">Cytoplasm</location>
    </subcellularLocation>
</comment>
<comment type="caution">
    <text evidence="9">The sequence shown here is derived from an EMBL/GenBank/DDBJ whole genome shotgun (WGS) entry which is preliminary data.</text>
</comment>
<evidence type="ECO:0000259" key="7">
    <source>
        <dbReference type="Pfam" id="PF01330"/>
    </source>
</evidence>
<dbReference type="HAMAP" id="MF_00031">
    <property type="entry name" value="DNA_HJ_migration_RuvA"/>
    <property type="match status" value="1"/>
</dbReference>
<dbReference type="GO" id="GO:0005737">
    <property type="term" value="C:cytoplasm"/>
    <property type="evidence" value="ECO:0007669"/>
    <property type="project" value="UniProtKB-SubCell"/>
</dbReference>
<dbReference type="InterPro" id="IPR013849">
    <property type="entry name" value="DNA_helicase_Holl-junc_RuvA_I"/>
</dbReference>
<sequence length="201" mass="22472">MIAYIKGVLREILDESIIVEVNGIGYHIICPNPFIFQTSLNKEIKVYTYHHVREDAELLYGFQTQDEKKLFMQLISVSGIGPKGAIGIMANIDIAQFVAAIEREDAKYLTSFPGVGKKTSRQMILDLKGKLTSMFSLSTPDMSKDVAVQGSKDQYQEAKAALAALGYTDKEIKTVMPYIQKENIQETDAIIRKALTLFAKK</sequence>
<accession>A0A511UYZ3</accession>
<evidence type="ECO:0000259" key="8">
    <source>
        <dbReference type="Pfam" id="PF07499"/>
    </source>
</evidence>
<comment type="function">
    <text evidence="6">The RuvA-RuvB-RuvC complex processes Holliday junction (HJ) DNA during genetic recombination and DNA repair, while the RuvA-RuvB complex plays an important role in the rescue of blocked DNA replication forks via replication fork reversal (RFR). RuvA specifically binds to HJ cruciform DNA, conferring on it an open structure. The RuvB hexamer acts as an ATP-dependent pump, pulling dsDNA into and through the RuvAB complex. HJ branch migration allows RuvC to scan DNA until it finds its consensus sequence, where it cleaves and resolves the cruciform DNA.</text>
</comment>
<name>A0A511UYZ3_9BACI</name>
<dbReference type="OrthoDB" id="5293449at2"/>
<comment type="subunit">
    <text evidence="6">Homotetramer. Forms an RuvA(8)-RuvB(12)-Holliday junction (HJ) complex. HJ DNA is sandwiched between 2 RuvA tetramers; dsDNA enters through RuvA and exits via RuvB. An RuvB hexamer assembles on each DNA strand where it exits the tetramer. Each RuvB hexamer is contacted by two RuvA subunits (via domain III) on 2 adjacent RuvB subunits; this complex drives branch migration. In the full resolvosome a probable DNA-RuvA(4)-RuvB(12)-RuvC(2) complex forms which resolves the HJ.</text>
</comment>
<dbReference type="Pfam" id="PF14520">
    <property type="entry name" value="HHH_5"/>
    <property type="match status" value="1"/>
</dbReference>
<keyword evidence="9" id="KW-0347">Helicase</keyword>
<keyword evidence="9" id="KW-0378">Hydrolase</keyword>
<dbReference type="GO" id="GO:0048476">
    <property type="term" value="C:Holliday junction resolvase complex"/>
    <property type="evidence" value="ECO:0007669"/>
    <property type="project" value="UniProtKB-UniRule"/>
</dbReference>
<dbReference type="Gene3D" id="2.40.50.140">
    <property type="entry name" value="Nucleic acid-binding proteins"/>
    <property type="match status" value="1"/>
</dbReference>
<evidence type="ECO:0000313" key="9">
    <source>
        <dbReference type="EMBL" id="GEN30988.1"/>
    </source>
</evidence>
<comment type="caution">
    <text evidence="6">Lacks conserved residue(s) required for the propagation of feature annotation.</text>
</comment>
<dbReference type="AlphaFoldDB" id="A0A511UYZ3"/>
<dbReference type="InterPro" id="IPR000085">
    <property type="entry name" value="RuvA"/>
</dbReference>